<evidence type="ECO:0000256" key="1">
    <source>
        <dbReference type="SAM" id="Phobius"/>
    </source>
</evidence>
<gene>
    <name evidence="2" type="ORF">IW256_006251</name>
</gene>
<keyword evidence="1" id="KW-1133">Transmembrane helix</keyword>
<keyword evidence="1" id="KW-0472">Membrane</keyword>
<feature type="transmembrane region" description="Helical" evidence="1">
    <location>
        <begin position="5"/>
        <end position="25"/>
    </location>
</feature>
<dbReference type="EMBL" id="JADOUA010000001">
    <property type="protein sequence ID" value="MBG6092138.1"/>
    <property type="molecule type" value="Genomic_DNA"/>
</dbReference>
<name>A0A931DT03_9ACTN</name>
<protein>
    <submittedName>
        <fullName evidence="2">Preprotein translocase subunit SecF</fullName>
    </submittedName>
</protein>
<feature type="transmembrane region" description="Helical" evidence="1">
    <location>
        <begin position="31"/>
        <end position="50"/>
    </location>
</feature>
<reference evidence="2" key="1">
    <citation type="submission" date="2020-11" db="EMBL/GenBank/DDBJ databases">
        <title>Sequencing the genomes of 1000 actinobacteria strains.</title>
        <authorList>
            <person name="Klenk H.-P."/>
        </authorList>
    </citation>
    <scope>NUCLEOTIDE SEQUENCE</scope>
    <source>
        <strain evidence="2">DSM 43175</strain>
    </source>
</reference>
<keyword evidence="1" id="KW-0812">Transmembrane</keyword>
<dbReference type="Proteomes" id="UP000614047">
    <property type="component" value="Unassembled WGS sequence"/>
</dbReference>
<evidence type="ECO:0000313" key="2">
    <source>
        <dbReference type="EMBL" id="MBG6092138.1"/>
    </source>
</evidence>
<accession>A0A931DT03</accession>
<proteinExistence type="predicted"/>
<keyword evidence="3" id="KW-1185">Reference proteome</keyword>
<comment type="caution">
    <text evidence="2">The sequence shown here is derived from an EMBL/GenBank/DDBJ whole genome shotgun (WGS) entry which is preliminary data.</text>
</comment>
<evidence type="ECO:0000313" key="3">
    <source>
        <dbReference type="Proteomes" id="UP000614047"/>
    </source>
</evidence>
<dbReference type="AlphaFoldDB" id="A0A931DT03"/>
<dbReference type="RefSeq" id="WP_197014362.1">
    <property type="nucleotide sequence ID" value="NZ_BAABES010000033.1"/>
</dbReference>
<sequence length="56" mass="6143">MARTILTIAGVVLAIWLVLTIIGALMSMLKLFFFIGFVAVVVYLAVTLISKSSRNR</sequence>
<organism evidence="2 3">
    <name type="scientific">Actinomadura viridis</name>
    <dbReference type="NCBI Taxonomy" id="58110"/>
    <lineage>
        <taxon>Bacteria</taxon>
        <taxon>Bacillati</taxon>
        <taxon>Actinomycetota</taxon>
        <taxon>Actinomycetes</taxon>
        <taxon>Streptosporangiales</taxon>
        <taxon>Thermomonosporaceae</taxon>
        <taxon>Actinomadura</taxon>
    </lineage>
</organism>